<reference evidence="2" key="1">
    <citation type="submission" date="2016-11" db="EMBL/GenBank/DDBJ databases">
        <title>The genome sequence of Colletotrichum cuscutae.</title>
        <authorList>
            <person name="Baroncelli R."/>
        </authorList>
    </citation>
    <scope>NUCLEOTIDE SEQUENCE</scope>
    <source>
        <strain evidence="2">IMI 304802</strain>
    </source>
</reference>
<sequence>MLPSPESPTSLPTTPTSLDTILQASSTSSYGQIKPKWVAGQSRPVFDCCFPCNFVLRLPPVRPWEHLGRTMESKTSLSPFGDDRRSLNQSPSPSALRALTSSRLSFGRSRRDSCSTNSTSTSSARSSIDSTTSPSCVTRTVKPDQCALHRFIVWAAVQRNKSQKMTATDRLECPMLRCRKRFPDHAAMLEHLYECPQLGTGEYWCYECSKAEKFTDGNCKRCLGHPGKRRKIMSVAKNFFSSLGHKSRNNQRIPDFRLDNVSEVAMAPPPSYDDSLHIQPHQVELSSSSEILEIDSVEVPWPLPSNANRNTMVTQPHVSMGMVPANLQHPNSILPDPWFAQNNLDIGENTMGKADRPLLALDTDVFSQPRKQLQPTTRTKNLSPSNSLRSNASTDTTASYLISPASAYSGAWTTAETNITSPTSDGGSGGYLSRGCSNASRYSNNSVEPYNFISELPADDILRQPFPMTLPAVDFDQPASSLEIPAAVSPISEAADVPAQQTFDIRALNKLSEEALFDHVVEANSLVGSAWDTLKTHINSSLEKLQHVPYSALVAQLKDLSTQQVADKALVTLKGMSEGRQPATSIDILCFVHLIYSISLVVHEDGARDHSRDLFAQTSLYGNVLPDWEKSDYLRVASAIWQPLDLSAGKLDGVLPRNYGGEVSRSSSKKGKERDPGLSTYQPEPGQDKLLEVAMFFLDELDYAVLSSGQPESDEVLTSLLWAQHWRYNTDRAPLNGALSASFKGIRSKLNQDFPHADGLSAKLKRIQKRINDGNIWCARQAEIELMQAGKRSMVLSNYFNHYVPTVRAQSEVLYANPGTVSRISYYAYAINLVESIIRGICTKERLEKATPNPSKMTSEAALDDFMNLTTTLGDTTWGDVQNTTTDAPLIPSSMPDIDICMDVDSNGLSDQLKMFFEEGGVPAAPAFRTPPSTKQPNNASDKSGAKVQEDLPSSSAPKTEAEANEKCEICGYRPKGHPQWFKGSMAKHKKMQHSTAPPKIYKCPFPGCTSQYKNRLDNLKQHQQDKNHFVDGETERRPSKRKKRD</sequence>
<feature type="region of interest" description="Disordered" evidence="1">
    <location>
        <begin position="367"/>
        <end position="394"/>
    </location>
</feature>
<dbReference type="EMBL" id="MPDP01000323">
    <property type="protein sequence ID" value="KAK1445403.1"/>
    <property type="molecule type" value="Genomic_DNA"/>
</dbReference>
<organism evidence="2 3">
    <name type="scientific">Colletotrichum cuscutae</name>
    <dbReference type="NCBI Taxonomy" id="1209917"/>
    <lineage>
        <taxon>Eukaryota</taxon>
        <taxon>Fungi</taxon>
        <taxon>Dikarya</taxon>
        <taxon>Ascomycota</taxon>
        <taxon>Pezizomycotina</taxon>
        <taxon>Sordariomycetes</taxon>
        <taxon>Hypocreomycetidae</taxon>
        <taxon>Glomerellales</taxon>
        <taxon>Glomerellaceae</taxon>
        <taxon>Colletotrichum</taxon>
        <taxon>Colletotrichum acutatum species complex</taxon>
    </lineage>
</organism>
<name>A0AAI9TVD6_9PEZI</name>
<gene>
    <name evidence="2" type="ORF">CCUS01_12571</name>
</gene>
<feature type="region of interest" description="Disordered" evidence="1">
    <location>
        <begin position="1017"/>
        <end position="1046"/>
    </location>
</feature>
<feature type="compositionally biased region" description="Low complexity" evidence="1">
    <location>
        <begin position="90"/>
        <end position="105"/>
    </location>
</feature>
<feature type="compositionally biased region" description="Basic and acidic residues" evidence="1">
    <location>
        <begin position="1017"/>
        <end position="1038"/>
    </location>
</feature>
<feature type="region of interest" description="Disordered" evidence="1">
    <location>
        <begin position="924"/>
        <end position="965"/>
    </location>
</feature>
<evidence type="ECO:0000256" key="1">
    <source>
        <dbReference type="SAM" id="MobiDB-lite"/>
    </source>
</evidence>
<dbReference type="AlphaFoldDB" id="A0AAI9TVD6"/>
<proteinExistence type="predicted"/>
<comment type="caution">
    <text evidence="2">The sequence shown here is derived from an EMBL/GenBank/DDBJ whole genome shotgun (WGS) entry which is preliminary data.</text>
</comment>
<dbReference type="Proteomes" id="UP001239213">
    <property type="component" value="Unassembled WGS sequence"/>
</dbReference>
<feature type="region of interest" description="Disordered" evidence="1">
    <location>
        <begin position="659"/>
        <end position="685"/>
    </location>
</feature>
<protein>
    <submittedName>
        <fullName evidence="2">Uncharacterized protein</fullName>
    </submittedName>
</protein>
<feature type="compositionally biased region" description="Polar residues" evidence="1">
    <location>
        <begin position="931"/>
        <end position="942"/>
    </location>
</feature>
<evidence type="ECO:0000313" key="2">
    <source>
        <dbReference type="EMBL" id="KAK1445403.1"/>
    </source>
</evidence>
<evidence type="ECO:0000313" key="3">
    <source>
        <dbReference type="Proteomes" id="UP001239213"/>
    </source>
</evidence>
<accession>A0AAI9TVD6</accession>
<feature type="region of interest" description="Disordered" evidence="1">
    <location>
        <begin position="73"/>
        <end position="138"/>
    </location>
</feature>
<keyword evidence="3" id="KW-1185">Reference proteome</keyword>
<feature type="compositionally biased region" description="Low complexity" evidence="1">
    <location>
        <begin position="114"/>
        <end position="135"/>
    </location>
</feature>